<keyword evidence="2" id="KW-1185">Reference proteome</keyword>
<accession>A0AAQ3UIK2</accession>
<proteinExistence type="predicted"/>
<feature type="non-terminal residue" evidence="1">
    <location>
        <position position="124"/>
    </location>
</feature>
<reference evidence="1 2" key="1">
    <citation type="submission" date="2024-02" db="EMBL/GenBank/DDBJ databases">
        <title>High-quality chromosome-scale genome assembly of Pensacola bahiagrass (Paspalum notatum Flugge var. saurae).</title>
        <authorList>
            <person name="Vega J.M."/>
            <person name="Podio M."/>
            <person name="Orjuela J."/>
            <person name="Siena L.A."/>
            <person name="Pessino S.C."/>
            <person name="Combes M.C."/>
            <person name="Mariac C."/>
            <person name="Albertini E."/>
            <person name="Pupilli F."/>
            <person name="Ortiz J.P.A."/>
            <person name="Leblanc O."/>
        </authorList>
    </citation>
    <scope>NUCLEOTIDE SEQUENCE [LARGE SCALE GENOMIC DNA]</scope>
    <source>
        <strain evidence="1">R1</strain>
        <tissue evidence="1">Leaf</tissue>
    </source>
</reference>
<organism evidence="1 2">
    <name type="scientific">Paspalum notatum var. saurae</name>
    <dbReference type="NCBI Taxonomy" id="547442"/>
    <lineage>
        <taxon>Eukaryota</taxon>
        <taxon>Viridiplantae</taxon>
        <taxon>Streptophyta</taxon>
        <taxon>Embryophyta</taxon>
        <taxon>Tracheophyta</taxon>
        <taxon>Spermatophyta</taxon>
        <taxon>Magnoliopsida</taxon>
        <taxon>Liliopsida</taxon>
        <taxon>Poales</taxon>
        <taxon>Poaceae</taxon>
        <taxon>PACMAD clade</taxon>
        <taxon>Panicoideae</taxon>
        <taxon>Andropogonodae</taxon>
        <taxon>Paspaleae</taxon>
        <taxon>Paspalinae</taxon>
        <taxon>Paspalum</taxon>
    </lineage>
</organism>
<protein>
    <recommendedName>
        <fullName evidence="3">Reverse transcriptase zinc-binding domain-containing protein</fullName>
    </recommendedName>
</protein>
<sequence>MTFFASGPGQRWITSSFLGRLLVLNSSPPNLSWRRQLVGPKQIAWIELRTRIEGIVLSHGQIVFYWNLSSNGKFSVKSLYDALMMTNLPNINQSLRKLKIPLKIKIFLWYLRRGVILAKDNLAK</sequence>
<dbReference type="Proteomes" id="UP001341281">
    <property type="component" value="Chromosome 09"/>
</dbReference>
<name>A0AAQ3UIK2_PASNO</name>
<gene>
    <name evidence="1" type="ORF">U9M48_038460</name>
</gene>
<evidence type="ECO:0008006" key="3">
    <source>
        <dbReference type="Google" id="ProtNLM"/>
    </source>
</evidence>
<dbReference type="AlphaFoldDB" id="A0AAQ3UIK2"/>
<dbReference type="EMBL" id="CP144753">
    <property type="protein sequence ID" value="WVZ92389.1"/>
    <property type="molecule type" value="Genomic_DNA"/>
</dbReference>
<evidence type="ECO:0000313" key="2">
    <source>
        <dbReference type="Proteomes" id="UP001341281"/>
    </source>
</evidence>
<evidence type="ECO:0000313" key="1">
    <source>
        <dbReference type="EMBL" id="WVZ92389.1"/>
    </source>
</evidence>